<dbReference type="EMBL" id="LJGW01000270">
    <property type="protein sequence ID" value="OEV10803.1"/>
    <property type="molecule type" value="Genomic_DNA"/>
</dbReference>
<dbReference type="PATRIC" id="fig|518642.10.peg.3600"/>
<evidence type="ECO:0000313" key="2">
    <source>
        <dbReference type="EMBL" id="OEV10803.1"/>
    </source>
</evidence>
<evidence type="ECO:0000259" key="1">
    <source>
        <dbReference type="Pfam" id="PF04909"/>
    </source>
</evidence>
<dbReference type="InterPro" id="IPR032466">
    <property type="entry name" value="Metal_Hydrolase"/>
</dbReference>
<dbReference type="Proteomes" id="UP000176005">
    <property type="component" value="Unassembled WGS sequence"/>
</dbReference>
<organism evidence="2 3">
    <name type="scientific">Streptomyces nanshensis</name>
    <dbReference type="NCBI Taxonomy" id="518642"/>
    <lineage>
        <taxon>Bacteria</taxon>
        <taxon>Bacillati</taxon>
        <taxon>Actinomycetota</taxon>
        <taxon>Actinomycetes</taxon>
        <taxon>Kitasatosporales</taxon>
        <taxon>Streptomycetaceae</taxon>
        <taxon>Streptomyces</taxon>
    </lineage>
</organism>
<protein>
    <submittedName>
        <fullName evidence="2">Amidohydrolase</fullName>
    </submittedName>
</protein>
<keyword evidence="2" id="KW-0378">Hydrolase</keyword>
<evidence type="ECO:0000313" key="3">
    <source>
        <dbReference type="Proteomes" id="UP000176005"/>
    </source>
</evidence>
<dbReference type="InterPro" id="IPR052358">
    <property type="entry name" value="Aro_Compnd_Degr_Hydrolases"/>
</dbReference>
<gene>
    <name evidence="2" type="ORF">AN218_15900</name>
</gene>
<dbReference type="InterPro" id="IPR006680">
    <property type="entry name" value="Amidohydro-rel"/>
</dbReference>
<proteinExistence type="predicted"/>
<comment type="caution">
    <text evidence="2">The sequence shown here is derived from an EMBL/GenBank/DDBJ whole genome shotgun (WGS) entry which is preliminary data.</text>
</comment>
<name>A0A1E7L452_9ACTN</name>
<sequence>MNEPTCPPPVAVPRTPRTVLPPGACDAHCHIFGPTSTFPYAPERTFTPPEAPRERLEELHRLLGLERAVIVQSACHGTDHSALLDALERGAGRYRGVAIVTSSTPPAEVRRLHEAGVRGARLHFTPHLGSAPSEEEIRAVVGLVRPYGWHIALHVQGTGIADHEALVRSIPLPVVIDHMARVDLRDGLESPAVHALRRLLESGRVWVKVSGADRLALSPPPMDDSAALARLLVADAPERTVWGTDFPHPNTHGFMPDDGDLTDLLPEIAPGTEGLRRLLVDNPVRCFGFAPVPPVPSAPPE</sequence>
<dbReference type="GO" id="GO:0016787">
    <property type="term" value="F:hydrolase activity"/>
    <property type="evidence" value="ECO:0007669"/>
    <property type="project" value="UniProtKB-KW"/>
</dbReference>
<dbReference type="PANTHER" id="PTHR35563">
    <property type="entry name" value="BARREL METAL-DEPENDENT HYDROLASE, PUTATIVE (AFU_ORTHOLOGUE AFUA_1G16240)-RELATED"/>
    <property type="match status" value="1"/>
</dbReference>
<dbReference type="PANTHER" id="PTHR35563:SF2">
    <property type="entry name" value="BARREL METAL-DEPENDENT HYDROLASE, PUTATIVE (AFU_ORTHOLOGUE AFUA_1G16240)-RELATED"/>
    <property type="match status" value="1"/>
</dbReference>
<dbReference type="SUPFAM" id="SSF51556">
    <property type="entry name" value="Metallo-dependent hydrolases"/>
    <property type="match status" value="1"/>
</dbReference>
<dbReference type="AlphaFoldDB" id="A0A1E7L452"/>
<reference evidence="2 3" key="1">
    <citation type="journal article" date="2016" name="Front. Microbiol.">
        <title>Comparative Genomics Analysis of Streptomyces Species Reveals Their Adaptation to the Marine Environment and Their Diversity at the Genomic Level.</title>
        <authorList>
            <person name="Tian X."/>
            <person name="Zhang Z."/>
            <person name="Yang T."/>
            <person name="Chen M."/>
            <person name="Li J."/>
            <person name="Chen F."/>
            <person name="Yang J."/>
            <person name="Li W."/>
            <person name="Zhang B."/>
            <person name="Zhang Z."/>
            <person name="Wu J."/>
            <person name="Zhang C."/>
            <person name="Long L."/>
            <person name="Xiao J."/>
        </authorList>
    </citation>
    <scope>NUCLEOTIDE SEQUENCE [LARGE SCALE GENOMIC DNA]</scope>
    <source>
        <strain evidence="2 3">SCSIO 10429</strain>
    </source>
</reference>
<dbReference type="RefSeq" id="WP_070017543.1">
    <property type="nucleotide sequence ID" value="NZ_LJGW01000270.1"/>
</dbReference>
<dbReference type="Pfam" id="PF04909">
    <property type="entry name" value="Amidohydro_2"/>
    <property type="match status" value="1"/>
</dbReference>
<accession>A0A1E7L452</accession>
<keyword evidence="3" id="KW-1185">Reference proteome</keyword>
<feature type="domain" description="Amidohydrolase-related" evidence="1">
    <location>
        <begin position="25"/>
        <end position="289"/>
    </location>
</feature>
<dbReference type="Gene3D" id="3.20.20.140">
    <property type="entry name" value="Metal-dependent hydrolases"/>
    <property type="match status" value="1"/>
</dbReference>